<dbReference type="Proteomes" id="UP001054252">
    <property type="component" value="Unassembled WGS sequence"/>
</dbReference>
<dbReference type="EC" id="2.8.2.-" evidence="3"/>
<dbReference type="PANTHER" id="PTHR11783">
    <property type="entry name" value="SULFOTRANSFERASE SULT"/>
    <property type="match status" value="1"/>
</dbReference>
<evidence type="ECO:0000313" key="6">
    <source>
        <dbReference type="Proteomes" id="UP001054252"/>
    </source>
</evidence>
<evidence type="ECO:0000313" key="5">
    <source>
        <dbReference type="EMBL" id="GKV52528.1"/>
    </source>
</evidence>
<protein>
    <recommendedName>
        <fullName evidence="3">Sulfotransferase</fullName>
        <ecNumber evidence="3">2.8.2.-</ecNumber>
    </recommendedName>
</protein>
<proteinExistence type="inferred from homology"/>
<dbReference type="InterPro" id="IPR027417">
    <property type="entry name" value="P-loop_NTPase"/>
</dbReference>
<dbReference type="Gene3D" id="3.40.50.300">
    <property type="entry name" value="P-loop containing nucleotide triphosphate hydrolases"/>
    <property type="match status" value="2"/>
</dbReference>
<keyword evidence="2 3" id="KW-0808">Transferase</keyword>
<feature type="domain" description="Sulfotransferase" evidence="4">
    <location>
        <begin position="142"/>
        <end position="287"/>
    </location>
</feature>
<comment type="caution">
    <text evidence="5">The sequence shown here is derived from an EMBL/GenBank/DDBJ whole genome shotgun (WGS) entry which is preliminary data.</text>
</comment>
<evidence type="ECO:0000256" key="2">
    <source>
        <dbReference type="ARBA" id="ARBA00022679"/>
    </source>
</evidence>
<dbReference type="Pfam" id="PF00685">
    <property type="entry name" value="Sulfotransfer_1"/>
    <property type="match status" value="2"/>
</dbReference>
<name>A0AAV5MSX7_9ROSI</name>
<evidence type="ECO:0000256" key="3">
    <source>
        <dbReference type="RuleBase" id="RU361155"/>
    </source>
</evidence>
<evidence type="ECO:0000256" key="1">
    <source>
        <dbReference type="ARBA" id="ARBA00005771"/>
    </source>
</evidence>
<dbReference type="AlphaFoldDB" id="A0AAV5MSX7"/>
<accession>A0AAV5MSX7</accession>
<dbReference type="GO" id="GO:0008146">
    <property type="term" value="F:sulfotransferase activity"/>
    <property type="evidence" value="ECO:0007669"/>
    <property type="project" value="InterPro"/>
</dbReference>
<comment type="similarity">
    <text evidence="1 3">Belongs to the sulfotransferase 1 family.</text>
</comment>
<keyword evidence="6" id="KW-1185">Reference proteome</keyword>
<reference evidence="5 6" key="1">
    <citation type="journal article" date="2021" name="Commun. Biol.">
        <title>The genome of Shorea leprosula (Dipterocarpaceae) highlights the ecological relevance of drought in aseasonal tropical rainforests.</title>
        <authorList>
            <person name="Ng K.K.S."/>
            <person name="Kobayashi M.J."/>
            <person name="Fawcett J.A."/>
            <person name="Hatakeyama M."/>
            <person name="Paape T."/>
            <person name="Ng C.H."/>
            <person name="Ang C.C."/>
            <person name="Tnah L.H."/>
            <person name="Lee C.T."/>
            <person name="Nishiyama T."/>
            <person name="Sese J."/>
            <person name="O'Brien M.J."/>
            <person name="Copetti D."/>
            <person name="Mohd Noor M.I."/>
            <person name="Ong R.C."/>
            <person name="Putra M."/>
            <person name="Sireger I.Z."/>
            <person name="Indrioko S."/>
            <person name="Kosugi Y."/>
            <person name="Izuno A."/>
            <person name="Isagi Y."/>
            <person name="Lee S.L."/>
            <person name="Shimizu K.K."/>
        </authorList>
    </citation>
    <scope>NUCLEOTIDE SEQUENCE [LARGE SCALE GENOMIC DNA]</scope>
    <source>
        <strain evidence="5">214</strain>
    </source>
</reference>
<gene>
    <name evidence="5" type="ORF">SLEP1_g59106</name>
</gene>
<dbReference type="InterPro" id="IPR000863">
    <property type="entry name" value="Sulfotransferase_dom"/>
</dbReference>
<feature type="domain" description="Sulfotransferase" evidence="4">
    <location>
        <begin position="60"/>
        <end position="111"/>
    </location>
</feature>
<dbReference type="SUPFAM" id="SSF52540">
    <property type="entry name" value="P-loop containing nucleoside triphosphate hydrolases"/>
    <property type="match status" value="1"/>
</dbReference>
<sequence>MEEEAISPATVERIQKTISSLPTDNGWKHPLPFYFYQGFWSSQLYLEGIILAQELFQAEPSDIFICSPPKSGTTWIKALTFAIVTRTRFENSTNPLLSKTPHDILPFYERIFSKRWPQILSQGYPSLLPTLLTHACQNLLVEHEPLSLDEAFEIFCEGKSPFGPYWNHVLGYWKASLERPKKVLFLKYEDMMKDSALDVKKMAEFVGYPFSLEEEEEGMVEKIVEMCSFEFLSNLEVNKKGTVESLLKRQNNFFFRKGTVGDWKNYLTLEMADRLNKIMEQKLSGSGLTLNAS</sequence>
<dbReference type="EMBL" id="BPVZ01000744">
    <property type="protein sequence ID" value="GKV52528.1"/>
    <property type="molecule type" value="Genomic_DNA"/>
</dbReference>
<evidence type="ECO:0000259" key="4">
    <source>
        <dbReference type="Pfam" id="PF00685"/>
    </source>
</evidence>
<organism evidence="5 6">
    <name type="scientific">Rubroshorea leprosula</name>
    <dbReference type="NCBI Taxonomy" id="152421"/>
    <lineage>
        <taxon>Eukaryota</taxon>
        <taxon>Viridiplantae</taxon>
        <taxon>Streptophyta</taxon>
        <taxon>Embryophyta</taxon>
        <taxon>Tracheophyta</taxon>
        <taxon>Spermatophyta</taxon>
        <taxon>Magnoliopsida</taxon>
        <taxon>eudicotyledons</taxon>
        <taxon>Gunneridae</taxon>
        <taxon>Pentapetalae</taxon>
        <taxon>rosids</taxon>
        <taxon>malvids</taxon>
        <taxon>Malvales</taxon>
        <taxon>Dipterocarpaceae</taxon>
        <taxon>Rubroshorea</taxon>
    </lineage>
</organism>